<evidence type="ECO:0000256" key="3">
    <source>
        <dbReference type="ARBA" id="ARBA00022723"/>
    </source>
</evidence>
<sequence>MTGMRNGSKTKKLKVKAVSDLLSDIYGSIPWKPRYNAAEELVYTILSQHTSDINSERAFHNLWAVFGDLDRIADADVDDIEVAIRRGGLSKTKAPRIKSVLNEIREELGSFDLSFLAEMPLKEAKAWLINLKGVGPKTAAIILCFSFGMPAMPVDTHIYRVAQRLSLVGKKISAEKAHDILESLVAPEEVFQFHMYLIKHGRDTCKAQRPKCYQCSLTDLCPSFKRYQ</sequence>
<evidence type="ECO:0000256" key="9">
    <source>
        <dbReference type="ARBA" id="ARBA00023295"/>
    </source>
</evidence>
<dbReference type="GO" id="GO:0016798">
    <property type="term" value="F:hydrolase activity, acting on glycosyl bonds"/>
    <property type="evidence" value="ECO:0007669"/>
    <property type="project" value="UniProtKB-KW"/>
</dbReference>
<dbReference type="GO" id="GO:0046872">
    <property type="term" value="F:metal ion binding"/>
    <property type="evidence" value="ECO:0007669"/>
    <property type="project" value="UniProtKB-KW"/>
</dbReference>
<dbReference type="AlphaFoldDB" id="A0A381YNX6"/>
<feature type="domain" description="HhH-GPD" evidence="10">
    <location>
        <begin position="46"/>
        <end position="203"/>
    </location>
</feature>
<comment type="similarity">
    <text evidence="2">Belongs to the Nth/MutY family.</text>
</comment>
<evidence type="ECO:0000256" key="6">
    <source>
        <dbReference type="ARBA" id="ARBA00023004"/>
    </source>
</evidence>
<keyword evidence="5" id="KW-0378">Hydrolase</keyword>
<proteinExistence type="inferred from homology"/>
<dbReference type="EMBL" id="UINC01018684">
    <property type="protein sequence ID" value="SVA78690.1"/>
    <property type="molecule type" value="Genomic_DNA"/>
</dbReference>
<accession>A0A381YNX6</accession>
<organism evidence="11">
    <name type="scientific">marine metagenome</name>
    <dbReference type="NCBI Taxonomy" id="408172"/>
    <lineage>
        <taxon>unclassified sequences</taxon>
        <taxon>metagenomes</taxon>
        <taxon>ecological metagenomes</taxon>
    </lineage>
</organism>
<keyword evidence="6" id="KW-0408">Iron</keyword>
<dbReference type="CDD" id="cd00056">
    <property type="entry name" value="ENDO3c"/>
    <property type="match status" value="1"/>
</dbReference>
<dbReference type="InterPro" id="IPR023170">
    <property type="entry name" value="HhH_base_excis_C"/>
</dbReference>
<dbReference type="InterPro" id="IPR003265">
    <property type="entry name" value="HhH-GPD_domain"/>
</dbReference>
<reference evidence="11" key="1">
    <citation type="submission" date="2018-05" db="EMBL/GenBank/DDBJ databases">
        <authorList>
            <person name="Lanie J.A."/>
            <person name="Ng W.-L."/>
            <person name="Kazmierczak K.M."/>
            <person name="Andrzejewski T.M."/>
            <person name="Davidsen T.M."/>
            <person name="Wayne K.J."/>
            <person name="Tettelin H."/>
            <person name="Glass J.I."/>
            <person name="Rusch D."/>
            <person name="Podicherti R."/>
            <person name="Tsui H.-C.T."/>
            <person name="Winkler M.E."/>
        </authorList>
    </citation>
    <scope>NUCLEOTIDE SEQUENCE</scope>
</reference>
<dbReference type="InterPro" id="IPR003651">
    <property type="entry name" value="Endonuclease3_FeS-loop_motif"/>
</dbReference>
<evidence type="ECO:0000256" key="5">
    <source>
        <dbReference type="ARBA" id="ARBA00022801"/>
    </source>
</evidence>
<evidence type="ECO:0000256" key="4">
    <source>
        <dbReference type="ARBA" id="ARBA00022763"/>
    </source>
</evidence>
<dbReference type="SMART" id="SM00525">
    <property type="entry name" value="FES"/>
    <property type="match status" value="1"/>
</dbReference>
<dbReference type="Gene3D" id="1.10.340.30">
    <property type="entry name" value="Hypothetical protein, domain 2"/>
    <property type="match status" value="1"/>
</dbReference>
<dbReference type="GO" id="GO:0140097">
    <property type="term" value="F:catalytic activity, acting on DNA"/>
    <property type="evidence" value="ECO:0007669"/>
    <property type="project" value="UniProtKB-ARBA"/>
</dbReference>
<protein>
    <recommendedName>
        <fullName evidence="10">HhH-GPD domain-containing protein</fullName>
    </recommendedName>
</protein>
<dbReference type="SMART" id="SM00478">
    <property type="entry name" value="ENDO3c"/>
    <property type="match status" value="1"/>
</dbReference>
<dbReference type="SUPFAM" id="SSF48150">
    <property type="entry name" value="DNA-glycosylase"/>
    <property type="match status" value="1"/>
</dbReference>
<dbReference type="InterPro" id="IPR011257">
    <property type="entry name" value="DNA_glycosylase"/>
</dbReference>
<keyword evidence="3" id="KW-0479">Metal-binding</keyword>
<evidence type="ECO:0000256" key="7">
    <source>
        <dbReference type="ARBA" id="ARBA00023014"/>
    </source>
</evidence>
<evidence type="ECO:0000259" key="10">
    <source>
        <dbReference type="SMART" id="SM00478"/>
    </source>
</evidence>
<dbReference type="Pfam" id="PF00730">
    <property type="entry name" value="HhH-GPD"/>
    <property type="match status" value="1"/>
</dbReference>
<gene>
    <name evidence="11" type="ORF">METZ01_LOCUS131544</name>
</gene>
<dbReference type="PANTHER" id="PTHR47203:SF1">
    <property type="entry name" value="HYPOTHETICAL BASE EXCISION DNA REPAIR PROTEIN (EUROFUNG)"/>
    <property type="match status" value="1"/>
</dbReference>
<name>A0A381YNX6_9ZZZZ</name>
<keyword evidence="9" id="KW-0326">Glycosidase</keyword>
<dbReference type="GO" id="GO:0006284">
    <property type="term" value="P:base-excision repair"/>
    <property type="evidence" value="ECO:0007669"/>
    <property type="project" value="InterPro"/>
</dbReference>
<evidence type="ECO:0000256" key="2">
    <source>
        <dbReference type="ARBA" id="ARBA00008343"/>
    </source>
</evidence>
<dbReference type="InterPro" id="IPR004035">
    <property type="entry name" value="Endouclease-III_FeS-bd_BS"/>
</dbReference>
<keyword evidence="4" id="KW-0227">DNA damage</keyword>
<evidence type="ECO:0000256" key="8">
    <source>
        <dbReference type="ARBA" id="ARBA00023204"/>
    </source>
</evidence>
<comment type="cofactor">
    <cofactor evidence="1">
        <name>[4Fe-4S] cluster</name>
        <dbReference type="ChEBI" id="CHEBI:49883"/>
    </cofactor>
</comment>
<keyword evidence="7" id="KW-0411">Iron-sulfur</keyword>
<dbReference type="GO" id="GO:0051539">
    <property type="term" value="F:4 iron, 4 sulfur cluster binding"/>
    <property type="evidence" value="ECO:0007669"/>
    <property type="project" value="InterPro"/>
</dbReference>
<evidence type="ECO:0000313" key="11">
    <source>
        <dbReference type="EMBL" id="SVA78690.1"/>
    </source>
</evidence>
<dbReference type="PANTHER" id="PTHR47203">
    <property type="match status" value="1"/>
</dbReference>
<dbReference type="PIRSF" id="PIRSF001435">
    <property type="entry name" value="Nth"/>
    <property type="match status" value="1"/>
</dbReference>
<keyword evidence="8" id="KW-0234">DNA repair</keyword>
<dbReference type="Gene3D" id="1.10.1670.10">
    <property type="entry name" value="Helix-hairpin-Helix base-excision DNA repair enzymes (C-terminal)"/>
    <property type="match status" value="1"/>
</dbReference>
<evidence type="ECO:0000256" key="1">
    <source>
        <dbReference type="ARBA" id="ARBA00001966"/>
    </source>
</evidence>
<dbReference type="PROSITE" id="PS00764">
    <property type="entry name" value="ENDONUCLEASE_III_1"/>
    <property type="match status" value="1"/>
</dbReference>